<evidence type="ECO:0000256" key="1">
    <source>
        <dbReference type="ARBA" id="ARBA00022737"/>
    </source>
</evidence>
<evidence type="ECO:0000313" key="5">
    <source>
        <dbReference type="Proteomes" id="UP001149165"/>
    </source>
</evidence>
<dbReference type="InterPro" id="IPR051637">
    <property type="entry name" value="Ank_repeat_dom-contain_49"/>
</dbReference>
<feature type="repeat" description="ANK" evidence="3">
    <location>
        <begin position="90"/>
        <end position="112"/>
    </location>
</feature>
<dbReference type="InterPro" id="IPR036770">
    <property type="entry name" value="Ankyrin_rpt-contain_sf"/>
</dbReference>
<evidence type="ECO:0000256" key="2">
    <source>
        <dbReference type="ARBA" id="ARBA00023043"/>
    </source>
</evidence>
<organism evidence="4 5">
    <name type="scientific">Penicillium angulare</name>
    <dbReference type="NCBI Taxonomy" id="116970"/>
    <lineage>
        <taxon>Eukaryota</taxon>
        <taxon>Fungi</taxon>
        <taxon>Dikarya</taxon>
        <taxon>Ascomycota</taxon>
        <taxon>Pezizomycotina</taxon>
        <taxon>Eurotiomycetes</taxon>
        <taxon>Eurotiomycetidae</taxon>
        <taxon>Eurotiales</taxon>
        <taxon>Aspergillaceae</taxon>
        <taxon>Penicillium</taxon>
    </lineage>
</organism>
<proteinExistence type="predicted"/>
<dbReference type="AlphaFoldDB" id="A0A9W9KIL7"/>
<gene>
    <name evidence="4" type="ORF">N7456_003413</name>
</gene>
<dbReference type="Pfam" id="PF12796">
    <property type="entry name" value="Ank_2"/>
    <property type="match status" value="1"/>
</dbReference>
<reference evidence="4" key="2">
    <citation type="journal article" date="2023" name="IMA Fungus">
        <title>Comparative genomic study of the Penicillium genus elucidates a diverse pangenome and 15 lateral gene transfer events.</title>
        <authorList>
            <person name="Petersen C."/>
            <person name="Sorensen T."/>
            <person name="Nielsen M.R."/>
            <person name="Sondergaard T.E."/>
            <person name="Sorensen J.L."/>
            <person name="Fitzpatrick D.A."/>
            <person name="Frisvad J.C."/>
            <person name="Nielsen K.L."/>
        </authorList>
    </citation>
    <scope>NUCLEOTIDE SEQUENCE</scope>
    <source>
        <strain evidence="4">IBT 30069</strain>
    </source>
</reference>
<evidence type="ECO:0000313" key="4">
    <source>
        <dbReference type="EMBL" id="KAJ5106738.1"/>
    </source>
</evidence>
<dbReference type="Gene3D" id="1.25.40.20">
    <property type="entry name" value="Ankyrin repeat-containing domain"/>
    <property type="match status" value="2"/>
</dbReference>
<dbReference type="SUPFAM" id="SSF48403">
    <property type="entry name" value="Ankyrin repeat"/>
    <property type="match status" value="1"/>
</dbReference>
<dbReference type="PANTHER" id="PTHR24180:SF45">
    <property type="entry name" value="POLY [ADP-RIBOSE] POLYMERASE TANKYRASE"/>
    <property type="match status" value="1"/>
</dbReference>
<dbReference type="Pfam" id="PF00023">
    <property type="entry name" value="Ank"/>
    <property type="match status" value="1"/>
</dbReference>
<name>A0A9W9KIL7_9EURO</name>
<dbReference type="OrthoDB" id="426293at2759"/>
<dbReference type="PROSITE" id="PS50297">
    <property type="entry name" value="ANK_REP_REGION"/>
    <property type="match status" value="1"/>
</dbReference>
<keyword evidence="1" id="KW-0677">Repeat</keyword>
<protein>
    <submittedName>
        <fullName evidence="4">Ankyrin repeat-containing protein</fullName>
    </submittedName>
</protein>
<reference evidence="4" key="1">
    <citation type="submission" date="2022-11" db="EMBL/GenBank/DDBJ databases">
        <authorList>
            <person name="Petersen C."/>
        </authorList>
    </citation>
    <scope>NUCLEOTIDE SEQUENCE</scope>
    <source>
        <strain evidence="4">IBT 30069</strain>
    </source>
</reference>
<sequence>MSLSTLPAELTLHVASFLEKGADINALSQVNFEHYARLNAFLYRHNAKAKYTDRRHDRTALSWAAFYGREALVKWLIDRGECDINHCDRSFETPLHLASREGHTTIVKILLKCPDIDIRAINDYSETPFYLAAAYDREDIVNLLLETGEVDVNLENFDGNTPFIMAVSTENKSIVKRLLQEEDTDMFVENIYGGTALSLALDCVKTWEHWKAMVNLLRREARRRKPQAK</sequence>
<dbReference type="EMBL" id="JAPQKH010000003">
    <property type="protein sequence ID" value="KAJ5106738.1"/>
    <property type="molecule type" value="Genomic_DNA"/>
</dbReference>
<dbReference type="PANTHER" id="PTHR24180">
    <property type="entry name" value="CYCLIN-DEPENDENT KINASE INHIBITOR 2C-RELATED"/>
    <property type="match status" value="1"/>
</dbReference>
<dbReference type="Proteomes" id="UP001149165">
    <property type="component" value="Unassembled WGS sequence"/>
</dbReference>
<comment type="caution">
    <text evidence="4">The sequence shown here is derived from an EMBL/GenBank/DDBJ whole genome shotgun (WGS) entry which is preliminary data.</text>
</comment>
<accession>A0A9W9KIL7</accession>
<dbReference type="PROSITE" id="PS50088">
    <property type="entry name" value="ANK_REPEAT"/>
    <property type="match status" value="1"/>
</dbReference>
<evidence type="ECO:0000256" key="3">
    <source>
        <dbReference type="PROSITE-ProRule" id="PRU00023"/>
    </source>
</evidence>
<keyword evidence="2 3" id="KW-0040">ANK repeat</keyword>
<keyword evidence="5" id="KW-1185">Reference proteome</keyword>
<dbReference type="SMART" id="SM00248">
    <property type="entry name" value="ANK"/>
    <property type="match status" value="4"/>
</dbReference>
<dbReference type="InterPro" id="IPR002110">
    <property type="entry name" value="Ankyrin_rpt"/>
</dbReference>